<evidence type="ECO:0000256" key="2">
    <source>
        <dbReference type="SAM" id="Phobius"/>
    </source>
</evidence>
<evidence type="ECO:0000256" key="1">
    <source>
        <dbReference type="SAM" id="MobiDB-lite"/>
    </source>
</evidence>
<keyword evidence="2" id="KW-0472">Membrane</keyword>
<feature type="transmembrane region" description="Helical" evidence="2">
    <location>
        <begin position="63"/>
        <end position="87"/>
    </location>
</feature>
<dbReference type="STRING" id="1548749.LS48_06695"/>
<evidence type="ECO:0000313" key="4">
    <source>
        <dbReference type="Proteomes" id="UP000070138"/>
    </source>
</evidence>
<gene>
    <name evidence="3" type="ORF">LS48_06695</name>
</gene>
<dbReference type="Proteomes" id="UP000070138">
    <property type="component" value="Unassembled WGS sequence"/>
</dbReference>
<comment type="caution">
    <text evidence="3">The sequence shown here is derived from an EMBL/GenBank/DDBJ whole genome shotgun (WGS) entry which is preliminary data.</text>
</comment>
<evidence type="ECO:0000313" key="3">
    <source>
        <dbReference type="EMBL" id="KXO00150.1"/>
    </source>
</evidence>
<protein>
    <submittedName>
        <fullName evidence="3">Uncharacterized protein</fullName>
    </submittedName>
</protein>
<reference evidence="3 4" key="2">
    <citation type="journal article" date="2016" name="Int. J. Syst. Evol. Microbiol.">
        <title>Vitellibacter aquimaris sp. nov., a marine bacterium isolated from seawater.</title>
        <authorList>
            <person name="Thevarajoo S."/>
            <person name="Selvaratnam C."/>
            <person name="Goh K.M."/>
            <person name="Hong K.W."/>
            <person name="Chan X.Y."/>
            <person name="Chan K.G."/>
            <person name="Chong C.S."/>
        </authorList>
    </citation>
    <scope>NUCLEOTIDE SEQUENCE [LARGE SCALE GENOMIC DNA]</scope>
    <source>
        <strain evidence="3 4">D-24</strain>
    </source>
</reference>
<dbReference type="EMBL" id="JRWG01000003">
    <property type="protein sequence ID" value="KXO00150.1"/>
    <property type="molecule type" value="Genomic_DNA"/>
</dbReference>
<organism evidence="3 4">
    <name type="scientific">Aequorivita aquimaris</name>
    <dbReference type="NCBI Taxonomy" id="1548749"/>
    <lineage>
        <taxon>Bacteria</taxon>
        <taxon>Pseudomonadati</taxon>
        <taxon>Bacteroidota</taxon>
        <taxon>Flavobacteriia</taxon>
        <taxon>Flavobacteriales</taxon>
        <taxon>Flavobacteriaceae</taxon>
        <taxon>Aequorivita</taxon>
    </lineage>
</organism>
<reference evidence="4" key="1">
    <citation type="submission" date="2014-10" db="EMBL/GenBank/DDBJ databases">
        <title>Genome sequencing of Vitellibacter sp. D-24.</title>
        <authorList>
            <person name="Thevarajoo S."/>
            <person name="Selvaratnam C."/>
            <person name="Goh K.M."/>
            <person name="Chong C.S."/>
        </authorList>
    </citation>
    <scope>NUCLEOTIDE SEQUENCE [LARGE SCALE GENOMIC DNA]</scope>
    <source>
        <strain evidence="4">D-24</strain>
    </source>
</reference>
<feature type="compositionally biased region" description="Basic and acidic residues" evidence="1">
    <location>
        <begin position="28"/>
        <end position="47"/>
    </location>
</feature>
<sequence length="88" mass="9965">MVEQKENGNFENDDPALARAGSTSQESSTDKEPSPKAKPEIEKESFSERWSNSRFWLVRGSYVVLRAVWTVVMVIGGFIAWLISLLFI</sequence>
<keyword evidence="2" id="KW-1133">Transmembrane helix</keyword>
<dbReference type="OrthoDB" id="1144727at2"/>
<keyword evidence="4" id="KW-1185">Reference proteome</keyword>
<keyword evidence="2" id="KW-0812">Transmembrane</keyword>
<accession>A0A137RIZ4</accession>
<dbReference type="RefSeq" id="WP_062621266.1">
    <property type="nucleotide sequence ID" value="NZ_JRWG01000003.1"/>
</dbReference>
<feature type="region of interest" description="Disordered" evidence="1">
    <location>
        <begin position="1"/>
        <end position="49"/>
    </location>
</feature>
<name>A0A137RIZ4_9FLAO</name>
<proteinExistence type="predicted"/>
<dbReference type="AlphaFoldDB" id="A0A137RIZ4"/>